<keyword evidence="2" id="KW-1185">Reference proteome</keyword>
<protein>
    <submittedName>
        <fullName evidence="1">Uncharacterized protein</fullName>
    </submittedName>
</protein>
<evidence type="ECO:0000313" key="2">
    <source>
        <dbReference type="Proteomes" id="UP001596137"/>
    </source>
</evidence>
<reference evidence="2" key="1">
    <citation type="journal article" date="2019" name="Int. J. Syst. Evol. Microbiol.">
        <title>The Global Catalogue of Microorganisms (GCM) 10K type strain sequencing project: providing services to taxonomists for standard genome sequencing and annotation.</title>
        <authorList>
            <consortium name="The Broad Institute Genomics Platform"/>
            <consortium name="The Broad Institute Genome Sequencing Center for Infectious Disease"/>
            <person name="Wu L."/>
            <person name="Ma J."/>
        </authorList>
    </citation>
    <scope>NUCLEOTIDE SEQUENCE [LARGE SCALE GENOMIC DNA]</scope>
    <source>
        <strain evidence="2">JCM 30346</strain>
    </source>
</reference>
<name>A0ABW1NC41_9ACTN</name>
<comment type="caution">
    <text evidence="1">The sequence shown here is derived from an EMBL/GenBank/DDBJ whole genome shotgun (WGS) entry which is preliminary data.</text>
</comment>
<sequence>MSITRDGWFIDTYVKWAKQTIALNLGNASAGYFMVAMFDDTITPNFAQTSPAYNSAPFNDGQVEGAGYDAGGQALTAVAFEPHPTADWVRWICDPLAWTGSTITGAKGALIYVPSLSNVAVLLRNFGQAYSTNDGTFGLNPHPTDGLGRSRIVAPAA</sequence>
<accession>A0ABW1NC41</accession>
<proteinExistence type="predicted"/>
<dbReference type="RefSeq" id="WP_380748189.1">
    <property type="nucleotide sequence ID" value="NZ_JBHSRF010000007.1"/>
</dbReference>
<dbReference type="Proteomes" id="UP001596137">
    <property type="component" value="Unassembled WGS sequence"/>
</dbReference>
<organism evidence="1 2">
    <name type="scientific">Sphaerisporangium aureirubrum</name>
    <dbReference type="NCBI Taxonomy" id="1544736"/>
    <lineage>
        <taxon>Bacteria</taxon>
        <taxon>Bacillati</taxon>
        <taxon>Actinomycetota</taxon>
        <taxon>Actinomycetes</taxon>
        <taxon>Streptosporangiales</taxon>
        <taxon>Streptosporangiaceae</taxon>
        <taxon>Sphaerisporangium</taxon>
    </lineage>
</organism>
<gene>
    <name evidence="1" type="ORF">ACFP1K_07040</name>
</gene>
<dbReference type="EMBL" id="JBHSRF010000007">
    <property type="protein sequence ID" value="MFC6080910.1"/>
    <property type="molecule type" value="Genomic_DNA"/>
</dbReference>
<evidence type="ECO:0000313" key="1">
    <source>
        <dbReference type="EMBL" id="MFC6080910.1"/>
    </source>
</evidence>